<accession>A0A6N3HHK9</accession>
<sequence length="219" mass="25189">MKEQSVQKGFSKKSAWEALVSCGQNQKTEQKVNREQCMCPNCFYRDMGEDGGCLFTATLENHEGLCMNYRGDTGCFPWALHYSDVDEDNVKERLFIWRHKEIGELECILKGKNQALFSCEGLAALMGIKFFGFLKRYFNLLKPVRLQVPDDTCAEGCRDVFFLDYLGLERALLLETAVNPRLRWKLSEELMFVGVNIERLLGGNQALRVGVDVKLDYEW</sequence>
<evidence type="ECO:0000313" key="1">
    <source>
        <dbReference type="EMBL" id="VYU75968.1"/>
    </source>
</evidence>
<gene>
    <name evidence="1" type="ORF">ELLFYP34_01271</name>
</gene>
<organism evidence="1">
    <name type="scientific">Eubacterium limosum</name>
    <dbReference type="NCBI Taxonomy" id="1736"/>
    <lineage>
        <taxon>Bacteria</taxon>
        <taxon>Bacillati</taxon>
        <taxon>Bacillota</taxon>
        <taxon>Clostridia</taxon>
        <taxon>Eubacteriales</taxon>
        <taxon>Eubacteriaceae</taxon>
        <taxon>Eubacterium</taxon>
    </lineage>
</organism>
<reference evidence="1" key="1">
    <citation type="submission" date="2019-11" db="EMBL/GenBank/DDBJ databases">
        <authorList>
            <person name="Feng L."/>
        </authorList>
    </citation>
    <scope>NUCLEOTIDE SEQUENCE</scope>
    <source>
        <strain evidence="1">ElimosumLFYP34</strain>
    </source>
</reference>
<proteinExistence type="predicted"/>
<name>A0A6N3HHK9_EUBLI</name>
<dbReference type="AlphaFoldDB" id="A0A6N3HHK9"/>
<protein>
    <submittedName>
        <fullName evidence="1">Uncharacterized protein</fullName>
    </submittedName>
</protein>
<dbReference type="EMBL" id="CACRTR010000023">
    <property type="protein sequence ID" value="VYU75968.1"/>
    <property type="molecule type" value="Genomic_DNA"/>
</dbReference>